<dbReference type="InterPro" id="IPR036465">
    <property type="entry name" value="vWFA_dom_sf"/>
</dbReference>
<keyword evidence="2" id="KW-0732">Signal</keyword>
<evidence type="ECO:0000313" key="4">
    <source>
        <dbReference type="EMBL" id="RXS96962.1"/>
    </source>
</evidence>
<dbReference type="InterPro" id="IPR017802">
    <property type="entry name" value="VWFA-rel_acidobac-type"/>
</dbReference>
<feature type="domain" description="VWFA" evidence="3">
    <location>
        <begin position="149"/>
        <end position="323"/>
    </location>
</feature>
<dbReference type="PROSITE" id="PS50234">
    <property type="entry name" value="VWFA"/>
    <property type="match status" value="1"/>
</dbReference>
<proteinExistence type="predicted"/>
<name>A0A4V1NVS7_9BACT</name>
<dbReference type="Pfam" id="PF13519">
    <property type="entry name" value="VWA_2"/>
    <property type="match status" value="1"/>
</dbReference>
<keyword evidence="5" id="KW-1185">Reference proteome</keyword>
<dbReference type="NCBIfam" id="TIGR03436">
    <property type="entry name" value="acidobact_VWFA"/>
    <property type="match status" value="1"/>
</dbReference>
<dbReference type="InterPro" id="IPR002035">
    <property type="entry name" value="VWF_A"/>
</dbReference>
<evidence type="ECO:0000259" key="3">
    <source>
        <dbReference type="PROSITE" id="PS50234"/>
    </source>
</evidence>
<dbReference type="RefSeq" id="WP_129206743.1">
    <property type="nucleotide sequence ID" value="NZ_BMGU01000001.1"/>
</dbReference>
<dbReference type="CDD" id="cd00198">
    <property type="entry name" value="vWFA"/>
    <property type="match status" value="1"/>
</dbReference>
<reference evidence="4 5" key="1">
    <citation type="journal article" date="2016" name="Int. J. Syst. Evol. Microbiol.">
        <title>Acidipila dinghuensis sp. nov., an acidobacterium isolated from forest soil.</title>
        <authorList>
            <person name="Jiang Y.W."/>
            <person name="Wang J."/>
            <person name="Chen M.H."/>
            <person name="Lv Y.Y."/>
            <person name="Qiu L.H."/>
        </authorList>
    </citation>
    <scope>NUCLEOTIDE SEQUENCE [LARGE SCALE GENOMIC DNA]</scope>
    <source>
        <strain evidence="4 5">DHOF10</strain>
    </source>
</reference>
<accession>A0A4V1NVS7</accession>
<dbReference type="SMART" id="SM00327">
    <property type="entry name" value="VWA"/>
    <property type="match status" value="1"/>
</dbReference>
<dbReference type="AlphaFoldDB" id="A0A4V1NVS7"/>
<evidence type="ECO:0000313" key="5">
    <source>
        <dbReference type="Proteomes" id="UP000290253"/>
    </source>
</evidence>
<feature type="chain" id="PRO_5020432426" evidence="2">
    <location>
        <begin position="28"/>
        <end position="389"/>
    </location>
</feature>
<feature type="region of interest" description="Disordered" evidence="1">
    <location>
        <begin position="29"/>
        <end position="89"/>
    </location>
</feature>
<dbReference type="Proteomes" id="UP000290253">
    <property type="component" value="Unassembled WGS sequence"/>
</dbReference>
<protein>
    <submittedName>
        <fullName evidence="4">VWA domain-containing protein</fullName>
    </submittedName>
</protein>
<feature type="signal peptide" evidence="2">
    <location>
        <begin position="1"/>
        <end position="27"/>
    </location>
</feature>
<evidence type="ECO:0000256" key="2">
    <source>
        <dbReference type="SAM" id="SignalP"/>
    </source>
</evidence>
<evidence type="ECO:0000256" key="1">
    <source>
        <dbReference type="SAM" id="MobiDB-lite"/>
    </source>
</evidence>
<organism evidence="4 5">
    <name type="scientific">Silvibacterium dinghuense</name>
    <dbReference type="NCBI Taxonomy" id="1560006"/>
    <lineage>
        <taxon>Bacteria</taxon>
        <taxon>Pseudomonadati</taxon>
        <taxon>Acidobacteriota</taxon>
        <taxon>Terriglobia</taxon>
        <taxon>Terriglobales</taxon>
        <taxon>Acidobacteriaceae</taxon>
        <taxon>Silvibacterium</taxon>
    </lineage>
</organism>
<comment type="caution">
    <text evidence="4">The sequence shown here is derived from an EMBL/GenBank/DDBJ whole genome shotgun (WGS) entry which is preliminary data.</text>
</comment>
<gene>
    <name evidence="4" type="ORF">ESZ00_03230</name>
</gene>
<dbReference type="OrthoDB" id="110718at2"/>
<dbReference type="Gene3D" id="3.40.50.410">
    <property type="entry name" value="von Willebrand factor, type A domain"/>
    <property type="match status" value="1"/>
</dbReference>
<dbReference type="EMBL" id="SDMK01000001">
    <property type="protein sequence ID" value="RXS96962.1"/>
    <property type="molecule type" value="Genomic_DNA"/>
</dbReference>
<sequence>MRPCSNRIVPTLLLLLLLTPLAGHAQAAAQGQQTVPASTAPAPSRPVLRPESQQPLNEDRDPVTSPDAMDNLGVSPDHPGAARQQPQDVVKGNHGYTLTRTVDEVVLNATVVDENKRLVTDLKKDDFKIWEDNAPQTIASFQYQDIPVSMGILVDNSGSMRDKRAAVNAAALDLVKASNPEDEAFVVNFSDEAFIDQDFTSDLGKLREGLSHIDSKGGTALYDAVVASADQMAKAAKRPKQVLLVITDGEDNASSLTLEQTIRRVQQLQGPIVYSIGLLFGDDSSGRESRRAKRALQLLSDDTGGLAFFPHSLSEVDSIAAEVARDIRNQYTIGYHSTRPPDEGGGAYRTIRVDAHAQGHGRLIVRTRSGYYPKAGQTAAKPAAPANNH</sequence>
<dbReference type="SUPFAM" id="SSF53300">
    <property type="entry name" value="vWA-like"/>
    <property type="match status" value="1"/>
</dbReference>